<dbReference type="Pfam" id="PF01180">
    <property type="entry name" value="DHO_dh"/>
    <property type="match status" value="1"/>
</dbReference>
<dbReference type="SUPFAM" id="SSF46548">
    <property type="entry name" value="alpha-helical ferredoxin"/>
    <property type="match status" value="1"/>
</dbReference>
<dbReference type="Proteomes" id="UP000041254">
    <property type="component" value="Unassembled WGS sequence"/>
</dbReference>
<evidence type="ECO:0000256" key="12">
    <source>
        <dbReference type="ARBA" id="ARBA00022737"/>
    </source>
</evidence>
<dbReference type="InterPro" id="IPR013785">
    <property type="entry name" value="Aldolase_TIM"/>
</dbReference>
<feature type="domain" description="4Fe-4S ferredoxin-type" evidence="21">
    <location>
        <begin position="975"/>
        <end position="1005"/>
    </location>
</feature>
<dbReference type="InterPro" id="IPR001295">
    <property type="entry name" value="Dihydroorotate_DH_CS"/>
</dbReference>
<sequence>MPPVPSGASYGPIRLSAIKDIENLALQPVPVTHAHVKATADTRKEKPKWKRNDACGGCTKYNNFDDIKLTSLTERAALVEAARCLKCADAPCTKGCPTQIDIKHFIQCISTKNYYGAAKTILSDNPLGLSCGMVCPTSELCVGGCNLAATEEGPINIGGLQHFAVEMFMKMRVPQIRDPSLPTDLPDSYRQKIALVGAGPASLSCANFLARMGYSNITVFEKDSAPGGLSTSEIPQYRLPFDAVLFETRLCTDMGVDFKYNQQLGRDFTVQSLRDHQGYAAVFIGVGLYKAKKSAPFADLTPENGVWTSKEFLPAVANASKPGVCGCKATLPDLGKHAVVLGAGDTAFDCATSASRCGAKRVSIVFRKCWSDMRAVPEERELAIRELADFIPESLPRSVKLDANGRVNYLELVRMEKNEDGVYEEEGSTYNLKCSAIITAFGCTVPDDIKSAAAPLQFDTSGTAKVTSKLQSESADWLFAGGDIAGAHMTVEAANDGKTAAWNIHTYLQKTYDTPYARLPSSPQLPIFYTPIDLVDISVEMCGLKFPNPFGLASAPCSTSAAMIRRAFELGWGFAVTKTFTLDKHLVTNISPRIVRGTFSNHYGPGQPGFLNIELITEKTAAYWCASIRELKQDFPDRVVVASIMVPRKKDEWKEITEMAVDSGADALELNLSCPHGMGEVGMGLACGQEPIIVEEITKWVKSFAGRVPVFVKLTNNVTEIACIAQAAQRGGADGVTAINTMSGFMDLDGRGEAWPKVGNDKLTTSGGVSGDVNRPLGLRACATITKFCPGLAIMATGGISSAHSALNYMMMGASVCQVGSAIQNQDFTIIDDYVTGLKAHLYMMGRKDLSEWNLQTPPVSRDGSAYAKLPHFGAFEKRRIAMREERGKQTPPTPTAEEYTNPVIDAHADTVTPGKIDDLIGVSVRKYVKPHNDLKRSEQVLALIDESLCINCGKCYMTCNDNAYQAITFDPVTHLAKVVEDKCTGCGLCQAVCPVPHCIDFIPRPPDKPFFPCRGAA</sequence>
<evidence type="ECO:0000256" key="11">
    <source>
        <dbReference type="ARBA" id="ARBA00022723"/>
    </source>
</evidence>
<dbReference type="FunFam" id="3.30.70.20:FF:000023">
    <property type="entry name" value="Dihydropyrimidine dehydrogenase [NADP(+)]"/>
    <property type="match status" value="1"/>
</dbReference>
<dbReference type="InterPro" id="IPR017900">
    <property type="entry name" value="4Fe4S_Fe_S_CS"/>
</dbReference>
<dbReference type="VEuPathDB" id="CryptoDB:Vbra_2433"/>
<dbReference type="CDD" id="cd02940">
    <property type="entry name" value="DHPD_FMN"/>
    <property type="match status" value="1"/>
</dbReference>
<evidence type="ECO:0000256" key="7">
    <source>
        <dbReference type="ARBA" id="ARBA00013004"/>
    </source>
</evidence>
<evidence type="ECO:0000256" key="2">
    <source>
        <dbReference type="ARBA" id="ARBA00001966"/>
    </source>
</evidence>
<dbReference type="Gene3D" id="3.20.20.70">
    <property type="entry name" value="Aldolase class I"/>
    <property type="match status" value="1"/>
</dbReference>
<dbReference type="EMBL" id="CDMY01000296">
    <property type="protein sequence ID" value="CEM00688.1"/>
    <property type="molecule type" value="Genomic_DNA"/>
</dbReference>
<evidence type="ECO:0000256" key="18">
    <source>
        <dbReference type="ARBA" id="ARBA00023014"/>
    </source>
</evidence>
<feature type="domain" description="4Fe-4S ferredoxin-type" evidence="21">
    <location>
        <begin position="941"/>
        <end position="970"/>
    </location>
</feature>
<keyword evidence="18" id="KW-0411">Iron-sulfur</keyword>
<evidence type="ECO:0000256" key="16">
    <source>
        <dbReference type="ARBA" id="ARBA00023002"/>
    </source>
</evidence>
<dbReference type="UniPathway" id="UPA00131"/>
<comment type="cofactor">
    <cofactor evidence="1">
        <name>FMN</name>
        <dbReference type="ChEBI" id="CHEBI:58210"/>
    </cofactor>
</comment>
<evidence type="ECO:0000256" key="10">
    <source>
        <dbReference type="ARBA" id="ARBA00022643"/>
    </source>
</evidence>
<dbReference type="GO" id="GO:0006212">
    <property type="term" value="P:uracil catabolic process"/>
    <property type="evidence" value="ECO:0007669"/>
    <property type="project" value="TreeGrafter"/>
</dbReference>
<gene>
    <name evidence="22" type="ORF">Vbra_2433</name>
</gene>
<dbReference type="GO" id="GO:0017113">
    <property type="term" value="F:dihydropyrimidine dehydrogenase (NADP+) activity"/>
    <property type="evidence" value="ECO:0007669"/>
    <property type="project" value="UniProtKB-EC"/>
</dbReference>
<dbReference type="InterPro" id="IPR009051">
    <property type="entry name" value="Helical_ferredxn"/>
</dbReference>
<evidence type="ECO:0000256" key="8">
    <source>
        <dbReference type="ARBA" id="ARBA00022485"/>
    </source>
</evidence>
<keyword evidence="11" id="KW-0479">Metal-binding</keyword>
<dbReference type="GO" id="GO:0046872">
    <property type="term" value="F:metal ion binding"/>
    <property type="evidence" value="ECO:0007669"/>
    <property type="project" value="UniProtKB-KW"/>
</dbReference>
<dbReference type="InterPro" id="IPR028261">
    <property type="entry name" value="DPD_II"/>
</dbReference>
<dbReference type="GO" id="GO:0044205">
    <property type="term" value="P:'de novo' UMP biosynthetic process"/>
    <property type="evidence" value="ECO:0007669"/>
    <property type="project" value="UniProtKB-UniPathway"/>
</dbReference>
<dbReference type="Gene3D" id="3.30.70.20">
    <property type="match status" value="1"/>
</dbReference>
<dbReference type="PANTHER" id="PTHR43073">
    <property type="entry name" value="DIHYDROPYRIMIDINE DEHYDROGENASE [NADP(+)]"/>
    <property type="match status" value="1"/>
</dbReference>
<name>A0A0G4ER17_VITBC</name>
<evidence type="ECO:0000256" key="20">
    <source>
        <dbReference type="ARBA" id="ARBA00032722"/>
    </source>
</evidence>
<evidence type="ECO:0000256" key="14">
    <source>
        <dbReference type="ARBA" id="ARBA00022827"/>
    </source>
</evidence>
<dbReference type="FunFam" id="3.20.20.70:FF:000027">
    <property type="entry name" value="Dihydropyrimidine dehydrogenase [NADP(+)]"/>
    <property type="match status" value="1"/>
</dbReference>
<dbReference type="GO" id="GO:0002058">
    <property type="term" value="F:uracil binding"/>
    <property type="evidence" value="ECO:0007669"/>
    <property type="project" value="TreeGrafter"/>
</dbReference>
<comment type="cofactor">
    <cofactor evidence="3">
        <name>FAD</name>
        <dbReference type="ChEBI" id="CHEBI:57692"/>
    </cofactor>
</comment>
<dbReference type="Pfam" id="PF07992">
    <property type="entry name" value="Pyr_redox_2"/>
    <property type="match status" value="1"/>
</dbReference>
<proteinExistence type="inferred from homology"/>
<dbReference type="Gene3D" id="1.10.1060.10">
    <property type="entry name" value="Alpha-helical ferredoxin"/>
    <property type="match status" value="1"/>
</dbReference>
<keyword evidence="17" id="KW-0408">Iron</keyword>
<dbReference type="GO" id="GO:0006207">
    <property type="term" value="P:'de novo' pyrimidine nucleobase biosynthetic process"/>
    <property type="evidence" value="ECO:0007669"/>
    <property type="project" value="InterPro"/>
</dbReference>
<dbReference type="GO" id="GO:0050661">
    <property type="term" value="F:NADP binding"/>
    <property type="evidence" value="ECO:0007669"/>
    <property type="project" value="TreeGrafter"/>
</dbReference>
<dbReference type="GO" id="GO:0019483">
    <property type="term" value="P:beta-alanine biosynthetic process"/>
    <property type="evidence" value="ECO:0007669"/>
    <property type="project" value="UniProtKB-UniPathway"/>
</dbReference>
<keyword evidence="10" id="KW-0288">FMN</keyword>
<evidence type="ECO:0000256" key="9">
    <source>
        <dbReference type="ARBA" id="ARBA00022630"/>
    </source>
</evidence>
<evidence type="ECO:0000256" key="3">
    <source>
        <dbReference type="ARBA" id="ARBA00001974"/>
    </source>
</evidence>
<dbReference type="OMA" id="SIHCQLQ"/>
<dbReference type="InParanoid" id="A0A0G4ER17"/>
<dbReference type="GO" id="GO:0005829">
    <property type="term" value="C:cytosol"/>
    <property type="evidence" value="ECO:0007669"/>
    <property type="project" value="TreeGrafter"/>
</dbReference>
<dbReference type="PROSITE" id="PS51379">
    <property type="entry name" value="4FE4S_FER_2"/>
    <property type="match status" value="2"/>
</dbReference>
<keyword evidence="14" id="KW-0274">FAD</keyword>
<comment type="pathway">
    <text evidence="5">Pyrimidine metabolism; UMP biosynthesis via de novo pathway.</text>
</comment>
<keyword evidence="12" id="KW-0677">Repeat</keyword>
<dbReference type="PANTHER" id="PTHR43073:SF2">
    <property type="entry name" value="DIHYDROPYRIMIDINE DEHYDROGENASE [NADP(+)]"/>
    <property type="match status" value="1"/>
</dbReference>
<keyword evidence="15" id="KW-0521">NADP</keyword>
<accession>A0A0G4ER17</accession>
<dbReference type="EC" id="1.3.1.2" evidence="7"/>
<dbReference type="PRINTS" id="PR00419">
    <property type="entry name" value="ADXRDTASE"/>
</dbReference>
<dbReference type="SUPFAM" id="SSF51395">
    <property type="entry name" value="FMN-linked oxidoreductases"/>
    <property type="match status" value="1"/>
</dbReference>
<dbReference type="PROSITE" id="PS00198">
    <property type="entry name" value="4FE4S_FER_1"/>
    <property type="match status" value="1"/>
</dbReference>
<comment type="cofactor">
    <cofactor evidence="2">
        <name>[4Fe-4S] cluster</name>
        <dbReference type="ChEBI" id="CHEBI:49883"/>
    </cofactor>
</comment>
<evidence type="ECO:0000256" key="4">
    <source>
        <dbReference type="ARBA" id="ARBA00004668"/>
    </source>
</evidence>
<evidence type="ECO:0000256" key="15">
    <source>
        <dbReference type="ARBA" id="ARBA00022857"/>
    </source>
</evidence>
<evidence type="ECO:0000256" key="19">
    <source>
        <dbReference type="ARBA" id="ARBA00030119"/>
    </source>
</evidence>
<reference evidence="22 23" key="1">
    <citation type="submission" date="2014-11" db="EMBL/GenBank/DDBJ databases">
        <authorList>
            <person name="Zhu J."/>
            <person name="Qi W."/>
            <person name="Song R."/>
        </authorList>
    </citation>
    <scope>NUCLEOTIDE SEQUENCE [LARGE SCALE GENOMIC DNA]</scope>
</reference>
<evidence type="ECO:0000256" key="13">
    <source>
        <dbReference type="ARBA" id="ARBA00022741"/>
    </source>
</evidence>
<organism evidence="22 23">
    <name type="scientific">Vitrella brassicaformis (strain CCMP3155)</name>
    <dbReference type="NCBI Taxonomy" id="1169540"/>
    <lineage>
        <taxon>Eukaryota</taxon>
        <taxon>Sar</taxon>
        <taxon>Alveolata</taxon>
        <taxon>Colpodellida</taxon>
        <taxon>Vitrellaceae</taxon>
        <taxon>Vitrella</taxon>
    </lineage>
</organism>
<evidence type="ECO:0000313" key="23">
    <source>
        <dbReference type="Proteomes" id="UP000041254"/>
    </source>
</evidence>
<evidence type="ECO:0000256" key="17">
    <source>
        <dbReference type="ARBA" id="ARBA00023004"/>
    </source>
</evidence>
<dbReference type="FunFam" id="1.10.1060.10:FF:000007">
    <property type="entry name" value="Dihydropyrimidine dehydrogenase [NADP(+)]"/>
    <property type="match status" value="1"/>
</dbReference>
<dbReference type="InterPro" id="IPR023753">
    <property type="entry name" value="FAD/NAD-binding_dom"/>
</dbReference>
<dbReference type="GO" id="GO:0004152">
    <property type="term" value="F:dihydroorotate dehydrogenase activity"/>
    <property type="evidence" value="ECO:0007669"/>
    <property type="project" value="UniProtKB-ARBA"/>
</dbReference>
<dbReference type="Pfam" id="PF14691">
    <property type="entry name" value="Fer4_20"/>
    <property type="match status" value="1"/>
</dbReference>
<evidence type="ECO:0000313" key="22">
    <source>
        <dbReference type="EMBL" id="CEM00688.1"/>
    </source>
</evidence>
<dbReference type="UniPathway" id="UPA00070"/>
<keyword evidence="16" id="KW-0560">Oxidoreductase</keyword>
<dbReference type="SUPFAM" id="SSF51971">
    <property type="entry name" value="Nucleotide-binding domain"/>
    <property type="match status" value="1"/>
</dbReference>
<keyword evidence="8" id="KW-0004">4Fe-4S</keyword>
<keyword evidence="23" id="KW-1185">Reference proteome</keyword>
<dbReference type="PROSITE" id="PS00912">
    <property type="entry name" value="DHODEHASE_2"/>
    <property type="match status" value="1"/>
</dbReference>
<evidence type="ECO:0000256" key="5">
    <source>
        <dbReference type="ARBA" id="ARBA00004725"/>
    </source>
</evidence>
<dbReference type="Pfam" id="PF14697">
    <property type="entry name" value="Fer4_21"/>
    <property type="match status" value="1"/>
</dbReference>
<keyword evidence="9" id="KW-0285">Flavoprotein</keyword>
<evidence type="ECO:0000256" key="1">
    <source>
        <dbReference type="ARBA" id="ARBA00001917"/>
    </source>
</evidence>
<dbReference type="OrthoDB" id="286800at2759"/>
<dbReference type="AlphaFoldDB" id="A0A0G4ER17"/>
<comment type="pathway">
    <text evidence="4">Amino-acid biosynthesis; beta-alanine biosynthesis.</text>
</comment>
<dbReference type="GO" id="GO:0051539">
    <property type="term" value="F:4 iron, 4 sulfur cluster binding"/>
    <property type="evidence" value="ECO:0007669"/>
    <property type="project" value="UniProtKB-KW"/>
</dbReference>
<comment type="similarity">
    <text evidence="6">Belongs to the dihydropyrimidine dehydrogenase family.</text>
</comment>
<dbReference type="STRING" id="1169540.A0A0G4ER17"/>
<dbReference type="GO" id="GO:0006210">
    <property type="term" value="P:thymine catabolic process"/>
    <property type="evidence" value="ECO:0007669"/>
    <property type="project" value="TreeGrafter"/>
</dbReference>
<dbReference type="InterPro" id="IPR005720">
    <property type="entry name" value="Dihydroorotate_DH_cat"/>
</dbReference>
<dbReference type="InterPro" id="IPR036188">
    <property type="entry name" value="FAD/NAD-bd_sf"/>
</dbReference>
<dbReference type="InterPro" id="IPR017896">
    <property type="entry name" value="4Fe4S_Fe-S-bd"/>
</dbReference>
<dbReference type="Gene3D" id="3.50.50.60">
    <property type="entry name" value="FAD/NAD(P)-binding domain"/>
    <property type="match status" value="2"/>
</dbReference>
<evidence type="ECO:0000259" key="21">
    <source>
        <dbReference type="PROSITE" id="PS51379"/>
    </source>
</evidence>
<protein>
    <recommendedName>
        <fullName evidence="7">dihydropyrimidine dehydrogenase (NADP(+))</fullName>
        <ecNumber evidence="7">1.3.1.2</ecNumber>
    </recommendedName>
    <alternativeName>
        <fullName evidence="20">Dihydrothymine dehydrogenase</fullName>
    </alternativeName>
    <alternativeName>
        <fullName evidence="19">Dihydrouracil dehydrogenase</fullName>
    </alternativeName>
</protein>
<dbReference type="SUPFAM" id="SSF54862">
    <property type="entry name" value="4Fe-4S ferredoxins"/>
    <property type="match status" value="1"/>
</dbReference>
<evidence type="ECO:0000256" key="6">
    <source>
        <dbReference type="ARBA" id="ARBA00010804"/>
    </source>
</evidence>
<keyword evidence="13" id="KW-0547">Nucleotide-binding</keyword>